<keyword evidence="4" id="KW-1185">Reference proteome</keyword>
<feature type="domain" description="Putative plant transposon protein" evidence="2">
    <location>
        <begin position="58"/>
        <end position="240"/>
    </location>
</feature>
<reference evidence="4" key="1">
    <citation type="journal article" date="2018" name="Gigascience">
        <title>Genome assembly of the Pink Ipe (Handroanthus impetiginosus, Bignoniaceae), a highly valued, ecologically keystone Neotropical timber forest tree.</title>
        <authorList>
            <person name="Silva-Junior O.B."/>
            <person name="Grattapaglia D."/>
            <person name="Novaes E."/>
            <person name="Collevatti R.G."/>
        </authorList>
    </citation>
    <scope>NUCLEOTIDE SEQUENCE [LARGE SCALE GENOMIC DNA]</scope>
    <source>
        <strain evidence="4">cv. UFG-1</strain>
    </source>
</reference>
<feature type="region of interest" description="Disordered" evidence="1">
    <location>
        <begin position="308"/>
        <end position="330"/>
    </location>
</feature>
<evidence type="ECO:0000259" key="2">
    <source>
        <dbReference type="Pfam" id="PF20167"/>
    </source>
</evidence>
<dbReference type="EMBL" id="NKXS01001130">
    <property type="protein sequence ID" value="PIN20439.1"/>
    <property type="molecule type" value="Genomic_DNA"/>
</dbReference>
<evidence type="ECO:0000313" key="4">
    <source>
        <dbReference type="Proteomes" id="UP000231279"/>
    </source>
</evidence>
<dbReference type="OrthoDB" id="1714944at2759"/>
<feature type="compositionally biased region" description="Basic residues" evidence="1">
    <location>
        <begin position="1"/>
        <end position="11"/>
    </location>
</feature>
<feature type="compositionally biased region" description="Pro residues" evidence="1">
    <location>
        <begin position="314"/>
        <end position="330"/>
    </location>
</feature>
<dbReference type="Pfam" id="PF20167">
    <property type="entry name" value="Transposase_32"/>
    <property type="match status" value="1"/>
</dbReference>
<gene>
    <name evidence="3" type="ORF">CDL12_06870</name>
</gene>
<name>A0A2G9HSD0_9LAMI</name>
<dbReference type="Proteomes" id="UP000231279">
    <property type="component" value="Unassembled WGS sequence"/>
</dbReference>
<proteinExistence type="predicted"/>
<dbReference type="InterPro" id="IPR046796">
    <property type="entry name" value="Transposase_32_dom"/>
</dbReference>
<evidence type="ECO:0000313" key="3">
    <source>
        <dbReference type="EMBL" id="PIN20439.1"/>
    </source>
</evidence>
<feature type="region of interest" description="Disordered" evidence="1">
    <location>
        <begin position="1"/>
        <end position="22"/>
    </location>
</feature>
<protein>
    <recommendedName>
        <fullName evidence="2">Putative plant transposon protein domain-containing protein</fullName>
    </recommendedName>
</protein>
<accession>A0A2G9HSD0</accession>
<evidence type="ECO:0000256" key="1">
    <source>
        <dbReference type="SAM" id="MobiDB-lite"/>
    </source>
</evidence>
<feature type="region of interest" description="Disordered" evidence="1">
    <location>
        <begin position="246"/>
        <end position="288"/>
    </location>
</feature>
<feature type="compositionally biased region" description="Low complexity" evidence="1">
    <location>
        <begin position="264"/>
        <end position="277"/>
    </location>
</feature>
<comment type="caution">
    <text evidence="3">The sequence shown here is derived from an EMBL/GenBank/DDBJ whole genome shotgun (WGS) entry which is preliminary data.</text>
</comment>
<dbReference type="AlphaFoldDB" id="A0A2G9HSD0"/>
<sequence length="330" mass="37726">MSGRRPAKRRQTHEASSSQGFDQQRFISQEVESYHNERLLSRAMVRKRGIQGVDVIAQRRYWEEFVNAPGVANKTLVLEFYANLRFTDQQRHTVMVRGKNINFSARTINSLFGTPSIDTPGEVQEFLEDHPPLDTICDLICRENPQWMLSRLNEPIHFPRTTLTFAADNWLRFVSARLLPSSHTSEVTGERAIMIYAILTDVPFDIGHFLHRSILKSANGGLTMGLYHPSLITALYARAGLERQPGDELLQPDSMIRADRRPPRQAGAPVQPRQRQAPPAPGLELQQQQHFSYQQQWWALWADQMNIPMSSRPHYPPNEPGEPPPNMGDD</sequence>
<organism evidence="3 4">
    <name type="scientific">Handroanthus impetiginosus</name>
    <dbReference type="NCBI Taxonomy" id="429701"/>
    <lineage>
        <taxon>Eukaryota</taxon>
        <taxon>Viridiplantae</taxon>
        <taxon>Streptophyta</taxon>
        <taxon>Embryophyta</taxon>
        <taxon>Tracheophyta</taxon>
        <taxon>Spermatophyta</taxon>
        <taxon>Magnoliopsida</taxon>
        <taxon>eudicotyledons</taxon>
        <taxon>Gunneridae</taxon>
        <taxon>Pentapetalae</taxon>
        <taxon>asterids</taxon>
        <taxon>lamiids</taxon>
        <taxon>Lamiales</taxon>
        <taxon>Bignoniaceae</taxon>
        <taxon>Crescentiina</taxon>
        <taxon>Tabebuia alliance</taxon>
        <taxon>Handroanthus</taxon>
    </lineage>
</organism>